<evidence type="ECO:0008006" key="3">
    <source>
        <dbReference type="Google" id="ProtNLM"/>
    </source>
</evidence>
<proteinExistence type="predicted"/>
<evidence type="ECO:0000313" key="1">
    <source>
        <dbReference type="EMBL" id="MFD0625015.1"/>
    </source>
</evidence>
<name>A0ABW2WU08_9ACTN</name>
<dbReference type="EMBL" id="JBHTGL010000008">
    <property type="protein sequence ID" value="MFD0625015.1"/>
    <property type="molecule type" value="Genomic_DNA"/>
</dbReference>
<comment type="caution">
    <text evidence="1">The sequence shown here is derived from an EMBL/GenBank/DDBJ whole genome shotgun (WGS) entry which is preliminary data.</text>
</comment>
<evidence type="ECO:0000313" key="2">
    <source>
        <dbReference type="Proteomes" id="UP001596915"/>
    </source>
</evidence>
<gene>
    <name evidence="1" type="ORF">ACFQ2K_21915</name>
</gene>
<organism evidence="1 2">
    <name type="scientific">Streptomyces sanglieri</name>
    <dbReference type="NCBI Taxonomy" id="193460"/>
    <lineage>
        <taxon>Bacteria</taxon>
        <taxon>Bacillati</taxon>
        <taxon>Actinomycetota</taxon>
        <taxon>Actinomycetes</taxon>
        <taxon>Kitasatosporales</taxon>
        <taxon>Streptomycetaceae</taxon>
        <taxon>Streptomyces</taxon>
    </lineage>
</organism>
<sequence>MNSFAAVSTFVILMGLLTGCSDSERKAVPELPKRICWNAFASSDVLPILPTGDKAAVYHRPFVLVEDLDSVTCSLDIDGVWKFLANATLQGFEDQIDWTSMDKANSRPINVGKKGIIWDSGAAAYFICEPSKGPNSPGKYIDLSIDTDGVPNEAKLPSVLPALMKQFVAFAQSELKCSASNGN</sequence>
<dbReference type="Proteomes" id="UP001596915">
    <property type="component" value="Unassembled WGS sequence"/>
</dbReference>
<reference evidence="2" key="1">
    <citation type="journal article" date="2019" name="Int. J. Syst. Evol. Microbiol.">
        <title>The Global Catalogue of Microorganisms (GCM) 10K type strain sequencing project: providing services to taxonomists for standard genome sequencing and annotation.</title>
        <authorList>
            <consortium name="The Broad Institute Genomics Platform"/>
            <consortium name="The Broad Institute Genome Sequencing Center for Infectious Disease"/>
            <person name="Wu L."/>
            <person name="Ma J."/>
        </authorList>
    </citation>
    <scope>NUCLEOTIDE SEQUENCE [LARGE SCALE GENOMIC DNA]</scope>
    <source>
        <strain evidence="2">JCM 12607</strain>
    </source>
</reference>
<keyword evidence="2" id="KW-1185">Reference proteome</keyword>
<protein>
    <recommendedName>
        <fullName evidence="3">DUF3558 domain-containing protein</fullName>
    </recommendedName>
</protein>
<accession>A0ABW2WU08</accession>